<reference evidence="2" key="1">
    <citation type="submission" date="2020-10" db="EMBL/GenBank/DDBJ databases">
        <authorList>
            <person name="Gilroy R."/>
        </authorList>
    </citation>
    <scope>NUCLEOTIDE SEQUENCE</scope>
    <source>
        <strain evidence="2">14700</strain>
    </source>
</reference>
<feature type="transmembrane region" description="Helical" evidence="1">
    <location>
        <begin position="73"/>
        <end position="91"/>
    </location>
</feature>
<gene>
    <name evidence="2" type="ORF">IAA72_08610</name>
</gene>
<organism evidence="2 3">
    <name type="scientific">Candidatus Ornithospirochaeta stercoravium</name>
    <dbReference type="NCBI Taxonomy" id="2840897"/>
    <lineage>
        <taxon>Bacteria</taxon>
        <taxon>Pseudomonadati</taxon>
        <taxon>Spirochaetota</taxon>
        <taxon>Spirochaetia</taxon>
        <taxon>Spirochaetales</taxon>
        <taxon>Spirochaetaceae</taxon>
        <taxon>Spirochaetaceae incertae sedis</taxon>
        <taxon>Candidatus Ornithospirochaeta</taxon>
    </lineage>
</organism>
<feature type="transmembrane region" description="Helical" evidence="1">
    <location>
        <begin position="6"/>
        <end position="27"/>
    </location>
</feature>
<dbReference type="Proteomes" id="UP000810292">
    <property type="component" value="Unassembled WGS sequence"/>
</dbReference>
<evidence type="ECO:0000313" key="3">
    <source>
        <dbReference type="Proteomes" id="UP000810292"/>
    </source>
</evidence>
<sequence>MEIFIISSGMLAVTLCLNVVGSVLKYRTGTPNELIAFILTAISFCIWCLIGAWKNIDTYYGSAFWYEVLFKNGFSLGLPTAGFAITGWDIFHGIHRFRKNRKAGKGKEKAAT</sequence>
<dbReference type="EMBL" id="JADIMF010000145">
    <property type="protein sequence ID" value="MBO8469829.1"/>
    <property type="molecule type" value="Genomic_DNA"/>
</dbReference>
<keyword evidence="1" id="KW-0472">Membrane</keyword>
<proteinExistence type="predicted"/>
<keyword evidence="1" id="KW-1133">Transmembrane helix</keyword>
<keyword evidence="1" id="KW-0812">Transmembrane</keyword>
<name>A0A9D9IC09_9SPIO</name>
<reference evidence="2" key="2">
    <citation type="journal article" date="2021" name="PeerJ">
        <title>Extensive microbial diversity within the chicken gut microbiome revealed by metagenomics and culture.</title>
        <authorList>
            <person name="Gilroy R."/>
            <person name="Ravi A."/>
            <person name="Getino M."/>
            <person name="Pursley I."/>
            <person name="Horton D.L."/>
            <person name="Alikhan N.F."/>
            <person name="Baker D."/>
            <person name="Gharbi K."/>
            <person name="Hall N."/>
            <person name="Watson M."/>
            <person name="Adriaenssens E.M."/>
            <person name="Foster-Nyarko E."/>
            <person name="Jarju S."/>
            <person name="Secka A."/>
            <person name="Antonio M."/>
            <person name="Oren A."/>
            <person name="Chaudhuri R.R."/>
            <person name="La Ragione R."/>
            <person name="Hildebrand F."/>
            <person name="Pallen M.J."/>
        </authorList>
    </citation>
    <scope>NUCLEOTIDE SEQUENCE</scope>
    <source>
        <strain evidence="2">14700</strain>
    </source>
</reference>
<accession>A0A9D9IC09</accession>
<feature type="transmembrane region" description="Helical" evidence="1">
    <location>
        <begin position="34"/>
        <end position="53"/>
    </location>
</feature>
<evidence type="ECO:0000313" key="2">
    <source>
        <dbReference type="EMBL" id="MBO8469829.1"/>
    </source>
</evidence>
<evidence type="ECO:0000256" key="1">
    <source>
        <dbReference type="SAM" id="Phobius"/>
    </source>
</evidence>
<dbReference type="AlphaFoldDB" id="A0A9D9IC09"/>
<comment type="caution">
    <text evidence="2">The sequence shown here is derived from an EMBL/GenBank/DDBJ whole genome shotgun (WGS) entry which is preliminary data.</text>
</comment>
<protein>
    <submittedName>
        <fullName evidence="2">Uncharacterized protein</fullName>
    </submittedName>
</protein>